<protein>
    <recommendedName>
        <fullName evidence="4">CCHC-type domain-containing protein</fullName>
    </recommendedName>
</protein>
<feature type="region of interest" description="Disordered" evidence="1">
    <location>
        <begin position="430"/>
        <end position="585"/>
    </location>
</feature>
<dbReference type="EMBL" id="JACGCM010001193">
    <property type="protein sequence ID" value="KAF6159501.1"/>
    <property type="molecule type" value="Genomic_DNA"/>
</dbReference>
<reference evidence="2 3" key="1">
    <citation type="journal article" date="2020" name="IScience">
        <title>Genome Sequencing of the Endangered Kingdonia uniflora (Circaeasteraceae, Ranunculales) Reveals Potential Mechanisms of Evolutionary Specialization.</title>
        <authorList>
            <person name="Sun Y."/>
            <person name="Deng T."/>
            <person name="Zhang A."/>
            <person name="Moore M.J."/>
            <person name="Landis J.B."/>
            <person name="Lin N."/>
            <person name="Zhang H."/>
            <person name="Zhang X."/>
            <person name="Huang J."/>
            <person name="Zhang X."/>
            <person name="Sun H."/>
            <person name="Wang H."/>
        </authorList>
    </citation>
    <scope>NUCLEOTIDE SEQUENCE [LARGE SCALE GENOMIC DNA]</scope>
    <source>
        <strain evidence="2">TB1705</strain>
        <tissue evidence="2">Leaf</tissue>
    </source>
</reference>
<feature type="compositionally biased region" description="Polar residues" evidence="1">
    <location>
        <begin position="437"/>
        <end position="455"/>
    </location>
</feature>
<evidence type="ECO:0008006" key="4">
    <source>
        <dbReference type="Google" id="ProtNLM"/>
    </source>
</evidence>
<dbReference type="AlphaFoldDB" id="A0A7J7MX25"/>
<accession>A0A7J7MX25</accession>
<feature type="compositionally biased region" description="Acidic residues" evidence="1">
    <location>
        <begin position="132"/>
        <end position="147"/>
    </location>
</feature>
<feature type="compositionally biased region" description="Low complexity" evidence="1">
    <location>
        <begin position="510"/>
        <end position="545"/>
    </location>
</feature>
<keyword evidence="3" id="KW-1185">Reference proteome</keyword>
<name>A0A7J7MX25_9MAGN</name>
<evidence type="ECO:0000313" key="2">
    <source>
        <dbReference type="EMBL" id="KAF6159501.1"/>
    </source>
</evidence>
<feature type="region of interest" description="Disordered" evidence="1">
    <location>
        <begin position="120"/>
        <end position="152"/>
    </location>
</feature>
<dbReference type="Proteomes" id="UP000541444">
    <property type="component" value="Unassembled WGS sequence"/>
</dbReference>
<gene>
    <name evidence="2" type="ORF">GIB67_032272</name>
</gene>
<sequence length="611" mass="67650">MTYFLVATLDAKTSKCSPTDDGTGARFDTLLKIFPCARSSSSFFSNSLPRDGTTKNLIIHLGGTWQDPWERIVYTYDLYVGRKQHKFDNVDGDRLSLICLTEYIINALRTLNRDTPLEHDEQEYDLSSNNLIDDDTSKDDTSEDDISGDYMTRDDTSGHTIFNIESKENSEDSDSEYNEWLTGSGHQTKDIGVDNTNEVVDWTRLAELCPYNLDAEEGYYNTYSSLEDDGTPTQNAWTICRERIVGSYDEGYIIMLELTVQVLLENPGSILTCSIDLMTNEWTGTCITYKGSMEGLLNGYRPQLGLDGCFLKGKYGGVCFSTIGMDGNNGLFPIAVFFCRSEFCLLIPMRHPWIEYCSEYHTVAKYVSTYNLPIHAIDDPSEWGQGYTVLPPTLVRGPSRTKKKRIKDQDEVLGNYRRCGKCGVLGHMKKTCKGPSAQPSGTSTRQRNRLDTNSCRVEHRRNVGASSQIPVVRGRERGNSSRGGRGSANSNNESRTSTNIGRGNGKKMGRATATRVRGTAAKTGINATANTGRGTTSNTGRGAASNIGRGAASNIGKGAVTNNGRAPFQPPRPDPYIATQSSQTTSVTNPYKKAYQTPTRNWKPLSLTFLW</sequence>
<organism evidence="2 3">
    <name type="scientific">Kingdonia uniflora</name>
    <dbReference type="NCBI Taxonomy" id="39325"/>
    <lineage>
        <taxon>Eukaryota</taxon>
        <taxon>Viridiplantae</taxon>
        <taxon>Streptophyta</taxon>
        <taxon>Embryophyta</taxon>
        <taxon>Tracheophyta</taxon>
        <taxon>Spermatophyta</taxon>
        <taxon>Magnoliopsida</taxon>
        <taxon>Ranunculales</taxon>
        <taxon>Circaeasteraceae</taxon>
        <taxon>Kingdonia</taxon>
    </lineage>
</organism>
<proteinExistence type="predicted"/>
<comment type="caution">
    <text evidence="2">The sequence shown here is derived from an EMBL/GenBank/DDBJ whole genome shotgun (WGS) entry which is preliminary data.</text>
</comment>
<dbReference type="OrthoDB" id="785835at2759"/>
<evidence type="ECO:0000256" key="1">
    <source>
        <dbReference type="SAM" id="MobiDB-lite"/>
    </source>
</evidence>
<evidence type="ECO:0000313" key="3">
    <source>
        <dbReference type="Proteomes" id="UP000541444"/>
    </source>
</evidence>